<keyword evidence="1" id="KW-0472">Membrane</keyword>
<dbReference type="Proteomes" id="UP000276133">
    <property type="component" value="Unassembled WGS sequence"/>
</dbReference>
<evidence type="ECO:0000313" key="3">
    <source>
        <dbReference type="Proteomes" id="UP000276133"/>
    </source>
</evidence>
<comment type="caution">
    <text evidence="2">The sequence shown here is derived from an EMBL/GenBank/DDBJ whole genome shotgun (WGS) entry which is preliminary data.</text>
</comment>
<proteinExistence type="predicted"/>
<feature type="transmembrane region" description="Helical" evidence="1">
    <location>
        <begin position="104"/>
        <end position="127"/>
    </location>
</feature>
<evidence type="ECO:0000313" key="2">
    <source>
        <dbReference type="EMBL" id="RNA22340.1"/>
    </source>
</evidence>
<dbReference type="AlphaFoldDB" id="A0A3M7RFQ0"/>
<protein>
    <submittedName>
        <fullName evidence="2">Uncharacterized protein</fullName>
    </submittedName>
</protein>
<keyword evidence="1" id="KW-1133">Transmembrane helix</keyword>
<sequence length="310" mass="35428">MNNSVSNVTSIAIPDLRQLQILSFISKIGYPFIITPICSVGFIFNLISIFVFVRLLSSGKIYKIFLVKALADSFLLLIGSFIFYGSCTSCATYQTLGAVIYKQFFLGFFNAVFSIICFLIPVPFFFANYIKSIGNSKYVLVKTQLGTSIEYTYYLISRNLLPKLMTINESDKSNESNNTCNSNCTQDRKQATTRRLTKMVLTLSKRSDRPSNGNFGVPTSPTHMALLVNSSGRPIRPYLYLKISSERKNFENKSCPIENRICKKKEKLRWVVNFRRILKINYLTVLMSTTWSARTLLYFKDKPVKIQIHL</sequence>
<evidence type="ECO:0000256" key="1">
    <source>
        <dbReference type="SAM" id="Phobius"/>
    </source>
</evidence>
<gene>
    <name evidence="2" type="ORF">BpHYR1_015691</name>
</gene>
<reference evidence="2 3" key="1">
    <citation type="journal article" date="2018" name="Sci. Rep.">
        <title>Genomic signatures of local adaptation to the degree of environmental predictability in rotifers.</title>
        <authorList>
            <person name="Franch-Gras L."/>
            <person name="Hahn C."/>
            <person name="Garcia-Roger E.M."/>
            <person name="Carmona M.J."/>
            <person name="Serra M."/>
            <person name="Gomez A."/>
        </authorList>
    </citation>
    <scope>NUCLEOTIDE SEQUENCE [LARGE SCALE GENOMIC DNA]</scope>
    <source>
        <strain evidence="2">HYR1</strain>
    </source>
</reference>
<keyword evidence="3" id="KW-1185">Reference proteome</keyword>
<accession>A0A3M7RFQ0</accession>
<keyword evidence="1" id="KW-0812">Transmembrane</keyword>
<feature type="transmembrane region" description="Helical" evidence="1">
    <location>
        <begin position="28"/>
        <end position="53"/>
    </location>
</feature>
<dbReference type="EMBL" id="REGN01003485">
    <property type="protein sequence ID" value="RNA22340.1"/>
    <property type="molecule type" value="Genomic_DNA"/>
</dbReference>
<name>A0A3M7RFQ0_BRAPC</name>
<organism evidence="2 3">
    <name type="scientific">Brachionus plicatilis</name>
    <name type="common">Marine rotifer</name>
    <name type="synonym">Brachionus muelleri</name>
    <dbReference type="NCBI Taxonomy" id="10195"/>
    <lineage>
        <taxon>Eukaryota</taxon>
        <taxon>Metazoa</taxon>
        <taxon>Spiralia</taxon>
        <taxon>Gnathifera</taxon>
        <taxon>Rotifera</taxon>
        <taxon>Eurotatoria</taxon>
        <taxon>Monogononta</taxon>
        <taxon>Pseudotrocha</taxon>
        <taxon>Ploima</taxon>
        <taxon>Brachionidae</taxon>
        <taxon>Brachionus</taxon>
    </lineage>
</organism>